<keyword evidence="4 7" id="KW-0812">Transmembrane</keyword>
<dbReference type="GO" id="GO:0005886">
    <property type="term" value="C:plasma membrane"/>
    <property type="evidence" value="ECO:0007669"/>
    <property type="project" value="UniProtKB-SubCell"/>
</dbReference>
<keyword evidence="2" id="KW-1003">Cell membrane</keyword>
<feature type="transmembrane region" description="Helical" evidence="7">
    <location>
        <begin position="271"/>
        <end position="293"/>
    </location>
</feature>
<dbReference type="KEGG" id="kpf:IX53_03560"/>
<accession>A0A0G2ZE16</accession>
<dbReference type="InterPro" id="IPR010656">
    <property type="entry name" value="DctM"/>
</dbReference>
<evidence type="ECO:0000256" key="3">
    <source>
        <dbReference type="ARBA" id="ARBA00022519"/>
    </source>
</evidence>
<dbReference type="PIRSF" id="PIRSF006066">
    <property type="entry name" value="HI0050"/>
    <property type="match status" value="1"/>
</dbReference>
<dbReference type="AlphaFoldDB" id="A0A0G2ZE16"/>
<dbReference type="Proteomes" id="UP000035159">
    <property type="component" value="Chromosome"/>
</dbReference>
<dbReference type="PANTHER" id="PTHR33362:SF3">
    <property type="entry name" value="SIALIC ACID TRAP TRANSPORTER PERMEASE PROTEIN SIAT"/>
    <property type="match status" value="1"/>
</dbReference>
<dbReference type="RefSeq" id="WP_047754188.1">
    <property type="nucleotide sequence ID" value="NZ_CAJUHA010000013.1"/>
</dbReference>
<organism evidence="9 10">
    <name type="scientific">Kosmotoga pacifica</name>
    <dbReference type="NCBI Taxonomy" id="1330330"/>
    <lineage>
        <taxon>Bacteria</taxon>
        <taxon>Thermotogati</taxon>
        <taxon>Thermotogota</taxon>
        <taxon>Thermotogae</taxon>
        <taxon>Kosmotogales</taxon>
        <taxon>Kosmotogaceae</taxon>
        <taxon>Kosmotoga</taxon>
    </lineage>
</organism>
<dbReference type="Pfam" id="PF06808">
    <property type="entry name" value="DctM"/>
    <property type="match status" value="1"/>
</dbReference>
<evidence type="ECO:0000256" key="2">
    <source>
        <dbReference type="ARBA" id="ARBA00022475"/>
    </source>
</evidence>
<dbReference type="GO" id="GO:0022857">
    <property type="term" value="F:transmembrane transporter activity"/>
    <property type="evidence" value="ECO:0007669"/>
    <property type="project" value="TreeGrafter"/>
</dbReference>
<evidence type="ECO:0000313" key="9">
    <source>
        <dbReference type="EMBL" id="AKI97053.1"/>
    </source>
</evidence>
<dbReference type="STRING" id="1330330.IX53_03560"/>
<dbReference type="InterPro" id="IPR004681">
    <property type="entry name" value="TRAP_DctM"/>
</dbReference>
<dbReference type="OrthoDB" id="9785600at2"/>
<evidence type="ECO:0000256" key="4">
    <source>
        <dbReference type="ARBA" id="ARBA00022692"/>
    </source>
</evidence>
<dbReference type="PATRIC" id="fig|1330330.3.peg.716"/>
<dbReference type="PANTHER" id="PTHR33362">
    <property type="entry name" value="SIALIC ACID TRAP TRANSPORTER PERMEASE PROTEIN SIAT-RELATED"/>
    <property type="match status" value="1"/>
</dbReference>
<sequence length="431" mass="46715">MGVTLFLIIFGATFALGYPIAFGMIMGGIAYFIASGINLSTLTDIMAIQLQAKDVLLAVPLFILASNIMNDSEITDKIFDFVKKAMGPVRGGLGYANIVTSIIFAGISGSEIADVAGIGNIEIKAMLDDGYDGPFACAVTCASATISPVIPPSIPMVIYAMLTGASLGYLFLAGFLPGLFLGGLEMLMVYYLSKKRNYPMGTRAPFRELWKGFIRSFPGLLAPVILLVGIYGGIFTPTEAAAVVVGYVILVSAFIYKTLGPKKLYKILIKTVMNIGYISFMIAAAFVVSYVMSREQVPALLTTTFMKWGLLNSKWLLLMSANILYFILGMFIDVSAIQLVVIPMLLPLVQAAGIDLVHFGIVTTLNLMLALDTPPYGQTGYITSAISGTPVGEVFKEMLKYWIPLEVLALLIITYWPDFVLFLPRLFGYRG</sequence>
<evidence type="ECO:0000256" key="6">
    <source>
        <dbReference type="ARBA" id="ARBA00023136"/>
    </source>
</evidence>
<reference evidence="9 10" key="1">
    <citation type="submission" date="2015-04" db="EMBL/GenBank/DDBJ databases">
        <title>Complete Genome Sequence of Kosmotoga pacifica SLHLJ1.</title>
        <authorList>
            <person name="Jiang L.J."/>
            <person name="Shao Z.Z."/>
            <person name="Jebbar M."/>
        </authorList>
    </citation>
    <scope>NUCLEOTIDE SEQUENCE [LARGE SCALE GENOMIC DNA]</scope>
    <source>
        <strain evidence="9 10">SLHLJ1</strain>
    </source>
</reference>
<comment type="subcellular location">
    <subcellularLocation>
        <location evidence="1">Cell inner membrane</location>
        <topology evidence="1">Multi-pass membrane protein</topology>
    </subcellularLocation>
</comment>
<evidence type="ECO:0000256" key="5">
    <source>
        <dbReference type="ARBA" id="ARBA00022989"/>
    </source>
</evidence>
<evidence type="ECO:0000256" key="1">
    <source>
        <dbReference type="ARBA" id="ARBA00004429"/>
    </source>
</evidence>
<evidence type="ECO:0000256" key="7">
    <source>
        <dbReference type="SAM" id="Phobius"/>
    </source>
</evidence>
<feature type="transmembrane region" description="Helical" evidence="7">
    <location>
        <begin position="134"/>
        <end position="162"/>
    </location>
</feature>
<feature type="transmembrane region" description="Helical" evidence="7">
    <location>
        <begin position="339"/>
        <end position="361"/>
    </location>
</feature>
<feature type="transmembrane region" description="Helical" evidence="7">
    <location>
        <begin position="313"/>
        <end position="332"/>
    </location>
</feature>
<feature type="transmembrane region" description="Helical" evidence="7">
    <location>
        <begin position="6"/>
        <end position="34"/>
    </location>
</feature>
<dbReference type="EMBL" id="CP011232">
    <property type="protein sequence ID" value="AKI97053.1"/>
    <property type="molecule type" value="Genomic_DNA"/>
</dbReference>
<dbReference type="NCBIfam" id="TIGR00786">
    <property type="entry name" value="dctM"/>
    <property type="match status" value="1"/>
</dbReference>
<proteinExistence type="predicted"/>
<name>A0A0G2ZE16_9BACT</name>
<gene>
    <name evidence="9" type="ORF">IX53_03560</name>
</gene>
<feature type="transmembrane region" description="Helical" evidence="7">
    <location>
        <begin position="240"/>
        <end position="259"/>
    </location>
</feature>
<evidence type="ECO:0000259" key="8">
    <source>
        <dbReference type="Pfam" id="PF06808"/>
    </source>
</evidence>
<feature type="domain" description="TRAP C4-dicarboxylate transport system permease DctM subunit" evidence="8">
    <location>
        <begin position="8"/>
        <end position="417"/>
    </location>
</feature>
<keyword evidence="3" id="KW-0997">Cell inner membrane</keyword>
<feature type="transmembrane region" description="Helical" evidence="7">
    <location>
        <begin position="92"/>
        <end position="113"/>
    </location>
</feature>
<keyword evidence="10" id="KW-1185">Reference proteome</keyword>
<evidence type="ECO:0000313" key="10">
    <source>
        <dbReference type="Proteomes" id="UP000035159"/>
    </source>
</evidence>
<feature type="transmembrane region" description="Helical" evidence="7">
    <location>
        <begin position="213"/>
        <end position="234"/>
    </location>
</feature>
<keyword evidence="6 7" id="KW-0472">Membrane</keyword>
<keyword evidence="5 7" id="KW-1133">Transmembrane helix</keyword>
<feature type="transmembrane region" description="Helical" evidence="7">
    <location>
        <begin position="401"/>
        <end position="423"/>
    </location>
</feature>
<feature type="transmembrane region" description="Helical" evidence="7">
    <location>
        <begin position="168"/>
        <end position="192"/>
    </location>
</feature>
<protein>
    <submittedName>
        <fullName evidence="9">Permease</fullName>
    </submittedName>
</protein>